<dbReference type="InterPro" id="IPR058543">
    <property type="entry name" value="Beta-prop_RSE1/DDB1/CPSF1_2nd"/>
</dbReference>
<feature type="domain" description="RSE1/DDB1/CPSF1 C-terminal" evidence="7">
    <location>
        <begin position="823"/>
        <end position="1125"/>
    </location>
</feature>
<dbReference type="InterPro" id="IPR050358">
    <property type="entry name" value="RSE1/DDB1/CFT1"/>
</dbReference>
<feature type="non-terminal residue" evidence="10">
    <location>
        <position position="1"/>
    </location>
</feature>
<dbReference type="GO" id="GO:0005681">
    <property type="term" value="C:spliceosomal complex"/>
    <property type="evidence" value="ECO:0007669"/>
    <property type="project" value="UniProtKB-KW"/>
</dbReference>
<evidence type="ECO:0000256" key="2">
    <source>
        <dbReference type="ARBA" id="ARBA00022664"/>
    </source>
</evidence>
<evidence type="ECO:0000259" key="7">
    <source>
        <dbReference type="Pfam" id="PF03178"/>
    </source>
</evidence>
<evidence type="ECO:0000259" key="9">
    <source>
        <dbReference type="Pfam" id="PF23726"/>
    </source>
</evidence>
<keyword evidence="2" id="KW-0507">mRNA processing</keyword>
<keyword evidence="11" id="KW-1185">Reference proteome</keyword>
<dbReference type="Pfam" id="PF23726">
    <property type="entry name" value="Beta-prop_RSE1_2nd"/>
    <property type="match status" value="1"/>
</dbReference>
<dbReference type="GO" id="GO:0003676">
    <property type="term" value="F:nucleic acid binding"/>
    <property type="evidence" value="ECO:0007669"/>
    <property type="project" value="InterPro"/>
</dbReference>
<keyword evidence="4" id="KW-0508">mRNA splicing</keyword>
<dbReference type="Gene3D" id="2.130.10.10">
    <property type="entry name" value="YVTN repeat-like/Quinoprotein amine dehydrogenase"/>
    <property type="match status" value="3"/>
</dbReference>
<dbReference type="GO" id="GO:0006397">
    <property type="term" value="P:mRNA processing"/>
    <property type="evidence" value="ECO:0007669"/>
    <property type="project" value="UniProtKB-KW"/>
</dbReference>
<sequence>MYLYNLTLQRASGVVHAVHGSFAGTKQQEIAVAKGKVLELLRPDVNTGKIHVLLSVEVFGIIRSMLTFRLTGGSKDYLVIGSDSGRVVILEYLPNKNVFDKQKLVYILNRDASARLTISSPLEAHKSNTFVFHTVGIDVGFENPMFACLEMDYEEADTDPTGEAAQLTQQTLTFYELDLGLNHVVRKYSEPLEEHANFLITVPGGTEGPSGVLICSENYVTYKNFGDQPDIRCPIPRRRNDLDDPERGMIFVCSASHKTKNMFFFLVQTEQGDVFKLTLEVDEDMVTEIKLKYFDTVPVAANLCVLKTGFLFVGSEFGNHYLYQIAHLGDDDDEPEFSSSSPLGEGETFFFSPRPLKNLVLVDELESLSPIMHCQIADVANEDTPQVLVACGRGPRSTLRVLRHGLEVSEMAVSELPGCPNAVWTVKKKADEEFDSYIVVSFINATLVLSIGETVEEITDSGFLGTTPTLSCAQIGDDALVQIYPDGIRHIRADKRVNEWRTPGKKHISKCAINHRQVVIALTGGEIVYFEMDISGQLNEYTDRKDMNCDVICMGLGEVPAGEQRSRFLAVGLSDNTVRIISLDPSECLSPLSMQALPATPESLCIVEMGSKNESKTSGRLYLNVGLQNGVHLRTVLDEVTGDLSDTRTRYLGTRPIKLFRVQMQGSEALLAMSSRSWLCYYHQNRFHLTPLSYEMLEYASGFSSEQCPEGIVAISANTLRILAIEKLGAVFNQQSIHLEYTPRKFVIHPESGYLIAIETDHNAYTQKNKGIRRTQMAEEMVEAAEGELEQEQAAEMAAAFLSEELPESIFGAPKPGLGHWASIIRILDPISGQTLHKIELEQNEAAFSIALCRFIGQGDVPYILVGVAKDLHLNPRECAGGTVHTYRLLEEGKRLELMHITAVEDVPHAICPFQGRVVIGVGKLLRIYDLGKKKLLRKCENKNINNMIVTISAMGSRLYVGDIQESFYFVRYKRSENQLIVFADDSVPRWVTAMCVLDYDTLVGADKFGNIVVIRLPQGINDEVDDDPTGIKSLWDRGWLGGASQKTDILCNFHVGEIILSMQRATLIPGLSEALVYTTISGTIGVLVPFTSHEDHDFFQHLEMHMRSENAPLCGRDHLSFRSY</sequence>
<evidence type="ECO:0000259" key="8">
    <source>
        <dbReference type="Pfam" id="PF10433"/>
    </source>
</evidence>
<dbReference type="InterPro" id="IPR004871">
    <property type="entry name" value="RSE1/DDB1/CPSF1_C"/>
</dbReference>
<evidence type="ECO:0000313" key="11">
    <source>
        <dbReference type="Proteomes" id="UP000759131"/>
    </source>
</evidence>
<comment type="similarity">
    <text evidence="6">Belongs to the RSE1 family.</text>
</comment>
<dbReference type="FunFam" id="2.130.10.10:FF:000031">
    <property type="entry name" value="Splicing factor 3b subunit 3"/>
    <property type="match status" value="1"/>
</dbReference>
<dbReference type="SUPFAM" id="SSF50978">
    <property type="entry name" value="WD40 repeat-like"/>
    <property type="match status" value="1"/>
</dbReference>
<evidence type="ECO:0000313" key="10">
    <source>
        <dbReference type="EMBL" id="CAD7625733.1"/>
    </source>
</evidence>
<dbReference type="Pfam" id="PF03178">
    <property type="entry name" value="CPSF_A"/>
    <property type="match status" value="1"/>
</dbReference>
<dbReference type="GO" id="GO:0008380">
    <property type="term" value="P:RNA splicing"/>
    <property type="evidence" value="ECO:0007669"/>
    <property type="project" value="UniProtKB-KW"/>
</dbReference>
<dbReference type="EMBL" id="OC857856">
    <property type="protein sequence ID" value="CAD7625733.1"/>
    <property type="molecule type" value="Genomic_DNA"/>
</dbReference>
<evidence type="ECO:0000256" key="5">
    <source>
        <dbReference type="ARBA" id="ARBA00023242"/>
    </source>
</evidence>
<name>A0A7R9KMU7_9ACAR</name>
<organism evidence="10">
    <name type="scientific">Medioppia subpectinata</name>
    <dbReference type="NCBI Taxonomy" id="1979941"/>
    <lineage>
        <taxon>Eukaryota</taxon>
        <taxon>Metazoa</taxon>
        <taxon>Ecdysozoa</taxon>
        <taxon>Arthropoda</taxon>
        <taxon>Chelicerata</taxon>
        <taxon>Arachnida</taxon>
        <taxon>Acari</taxon>
        <taxon>Acariformes</taxon>
        <taxon>Sarcoptiformes</taxon>
        <taxon>Oribatida</taxon>
        <taxon>Brachypylina</taxon>
        <taxon>Oppioidea</taxon>
        <taxon>Oppiidae</taxon>
        <taxon>Medioppia</taxon>
    </lineage>
</organism>
<dbReference type="InterPro" id="IPR018846">
    <property type="entry name" value="Beta-prop_RSE1/DDB1/CPSF1_1st"/>
</dbReference>
<dbReference type="AlphaFoldDB" id="A0A7R9KMU7"/>
<feature type="domain" description="RSE1/DDB1/CPSF1 first beta-propeller" evidence="8">
    <location>
        <begin position="99"/>
        <end position="365"/>
    </location>
</feature>
<dbReference type="InterPro" id="IPR036322">
    <property type="entry name" value="WD40_repeat_dom_sf"/>
</dbReference>
<keyword evidence="3" id="KW-0747">Spliceosome</keyword>
<feature type="domain" description="RSE1/DDB1/CPSF1 second beta-propeller" evidence="9">
    <location>
        <begin position="409"/>
        <end position="724"/>
    </location>
</feature>
<reference evidence="10" key="1">
    <citation type="submission" date="2020-11" db="EMBL/GenBank/DDBJ databases">
        <authorList>
            <person name="Tran Van P."/>
        </authorList>
    </citation>
    <scope>NUCLEOTIDE SEQUENCE</scope>
</reference>
<dbReference type="InterPro" id="IPR015943">
    <property type="entry name" value="WD40/YVTN_repeat-like_dom_sf"/>
</dbReference>
<evidence type="ECO:0000256" key="4">
    <source>
        <dbReference type="ARBA" id="ARBA00023187"/>
    </source>
</evidence>
<evidence type="ECO:0008006" key="12">
    <source>
        <dbReference type="Google" id="ProtNLM"/>
    </source>
</evidence>
<dbReference type="OrthoDB" id="436637at2759"/>
<proteinExistence type="inferred from homology"/>
<dbReference type="Proteomes" id="UP000759131">
    <property type="component" value="Unassembled WGS sequence"/>
</dbReference>
<dbReference type="EMBL" id="CAJPIZ010003281">
    <property type="protein sequence ID" value="CAG2106163.1"/>
    <property type="molecule type" value="Genomic_DNA"/>
</dbReference>
<dbReference type="PANTHER" id="PTHR10644">
    <property type="entry name" value="DNA REPAIR/RNA PROCESSING CPSF FAMILY"/>
    <property type="match status" value="1"/>
</dbReference>
<evidence type="ECO:0000256" key="3">
    <source>
        <dbReference type="ARBA" id="ARBA00022728"/>
    </source>
</evidence>
<gene>
    <name evidence="10" type="ORF">OSB1V03_LOCUS6166</name>
</gene>
<comment type="subcellular location">
    <subcellularLocation>
        <location evidence="1">Nucleus</location>
    </subcellularLocation>
</comment>
<evidence type="ECO:0000256" key="6">
    <source>
        <dbReference type="ARBA" id="ARBA00038266"/>
    </source>
</evidence>
<dbReference type="Pfam" id="PF10433">
    <property type="entry name" value="Beta-prop_RSE1_1st"/>
    <property type="match status" value="1"/>
</dbReference>
<evidence type="ECO:0000256" key="1">
    <source>
        <dbReference type="ARBA" id="ARBA00004123"/>
    </source>
</evidence>
<accession>A0A7R9KMU7</accession>
<keyword evidence="5" id="KW-0539">Nucleus</keyword>
<protein>
    <recommendedName>
        <fullName evidence="12">Splicing factor 3B subunit 3</fullName>
    </recommendedName>
</protein>